<reference evidence="12 13" key="1">
    <citation type="submission" date="2024-02" db="EMBL/GenBank/DDBJ databases">
        <title>Haloferula sargassicola NBRC 104335.</title>
        <authorList>
            <person name="Ichikawa N."/>
            <person name="Katano-Makiyama Y."/>
            <person name="Hidaka K."/>
        </authorList>
    </citation>
    <scope>NUCLEOTIDE SEQUENCE [LARGE SCALE GENOMIC DNA]</scope>
    <source>
        <strain evidence="12 13">NBRC 104335</strain>
    </source>
</reference>
<dbReference type="Proteomes" id="UP001476282">
    <property type="component" value="Unassembled WGS sequence"/>
</dbReference>
<dbReference type="Gene3D" id="3.20.20.10">
    <property type="entry name" value="Alanine racemase"/>
    <property type="match status" value="1"/>
</dbReference>
<keyword evidence="13" id="KW-1185">Reference proteome</keyword>
<evidence type="ECO:0000256" key="5">
    <source>
        <dbReference type="ARBA" id="ARBA00022898"/>
    </source>
</evidence>
<gene>
    <name evidence="12" type="primary">nspC</name>
    <name evidence="12" type="ORF">Hsar01_03603</name>
</gene>
<dbReference type="InterPro" id="IPR009006">
    <property type="entry name" value="Ala_racemase/Decarboxylase_C"/>
</dbReference>
<dbReference type="EC" id="4.1.1.96" evidence="2"/>
<keyword evidence="7" id="KW-0456">Lyase</keyword>
<dbReference type="CDD" id="cd06829">
    <property type="entry name" value="PLPDE_III_CANSDC"/>
    <property type="match status" value="1"/>
</dbReference>
<dbReference type="InterPro" id="IPR022643">
    <property type="entry name" value="De-COase2_C"/>
</dbReference>
<evidence type="ECO:0000313" key="12">
    <source>
        <dbReference type="EMBL" id="GAA5484359.1"/>
    </source>
</evidence>
<dbReference type="PANTHER" id="PTHR43727">
    <property type="entry name" value="DIAMINOPIMELATE DECARBOXYLASE"/>
    <property type="match status" value="1"/>
</dbReference>
<evidence type="ECO:0000256" key="8">
    <source>
        <dbReference type="ARBA" id="ARBA00025802"/>
    </source>
</evidence>
<dbReference type="InterPro" id="IPR005730">
    <property type="entry name" value="Nsp_de-COase"/>
</dbReference>
<comment type="similarity">
    <text evidence="8">Belongs to the Orn/Lys/Arg decarboxylase class-II family. NspC subfamily.</text>
</comment>
<evidence type="ECO:0000256" key="3">
    <source>
        <dbReference type="ARBA" id="ARBA00013633"/>
    </source>
</evidence>
<evidence type="ECO:0000256" key="4">
    <source>
        <dbReference type="ARBA" id="ARBA00022793"/>
    </source>
</evidence>
<dbReference type="SUPFAM" id="SSF51419">
    <property type="entry name" value="PLP-binding barrel"/>
    <property type="match status" value="1"/>
</dbReference>
<dbReference type="SUPFAM" id="SSF50621">
    <property type="entry name" value="Alanine racemase C-terminal domain-like"/>
    <property type="match status" value="1"/>
</dbReference>
<dbReference type="PANTHER" id="PTHR43727:SF1">
    <property type="entry name" value="CARBOXYNORSPERMIDINE_CARBOXYSPERMIDINE DECARBOXYLASE"/>
    <property type="match status" value="1"/>
</dbReference>
<name>A0ABP9USM3_9BACT</name>
<proteinExistence type="inferred from homology"/>
<evidence type="ECO:0000256" key="1">
    <source>
        <dbReference type="ARBA" id="ARBA00001933"/>
    </source>
</evidence>
<dbReference type="InterPro" id="IPR029066">
    <property type="entry name" value="PLP-binding_barrel"/>
</dbReference>
<comment type="cofactor">
    <cofactor evidence="1">
        <name>pyridoxal 5'-phosphate</name>
        <dbReference type="ChEBI" id="CHEBI:597326"/>
    </cofactor>
</comment>
<keyword evidence="5" id="KW-0663">Pyridoxal phosphate</keyword>
<dbReference type="Pfam" id="PF00278">
    <property type="entry name" value="Orn_DAP_Arg_deC"/>
    <property type="match status" value="1"/>
</dbReference>
<evidence type="ECO:0000256" key="10">
    <source>
        <dbReference type="ARBA" id="ARBA00047389"/>
    </source>
</evidence>
<comment type="catalytic activity">
    <reaction evidence="10">
        <text>carboxynorspermidine + H(+) = norspermidine + CO2</text>
        <dbReference type="Rhea" id="RHEA:34099"/>
        <dbReference type="ChEBI" id="CHEBI:15378"/>
        <dbReference type="ChEBI" id="CHEBI:16526"/>
        <dbReference type="ChEBI" id="CHEBI:57920"/>
        <dbReference type="ChEBI" id="CHEBI:65070"/>
        <dbReference type="EC" id="4.1.1.96"/>
    </reaction>
</comment>
<evidence type="ECO:0000256" key="9">
    <source>
        <dbReference type="ARBA" id="ARBA00047351"/>
    </source>
</evidence>
<keyword evidence="6" id="KW-0745">Spermidine biosynthesis</keyword>
<dbReference type="Gene3D" id="2.40.37.10">
    <property type="entry name" value="Lyase, Ornithine Decarboxylase, Chain A, domain 1"/>
    <property type="match status" value="1"/>
</dbReference>
<evidence type="ECO:0000256" key="7">
    <source>
        <dbReference type="ARBA" id="ARBA00023239"/>
    </source>
</evidence>
<dbReference type="EMBL" id="BAABRI010000024">
    <property type="protein sequence ID" value="GAA5484359.1"/>
    <property type="molecule type" value="Genomic_DNA"/>
</dbReference>
<evidence type="ECO:0000256" key="6">
    <source>
        <dbReference type="ARBA" id="ARBA00023066"/>
    </source>
</evidence>
<evidence type="ECO:0000256" key="2">
    <source>
        <dbReference type="ARBA" id="ARBA00012259"/>
    </source>
</evidence>
<comment type="caution">
    <text evidence="12">The sequence shown here is derived from an EMBL/GenBank/DDBJ whole genome shotgun (WGS) entry which is preliminary data.</text>
</comment>
<accession>A0ABP9USM3</accession>
<evidence type="ECO:0000259" key="11">
    <source>
        <dbReference type="Pfam" id="PF00278"/>
    </source>
</evidence>
<organism evidence="12 13">
    <name type="scientific">Haloferula sargassicola</name>
    <dbReference type="NCBI Taxonomy" id="490096"/>
    <lineage>
        <taxon>Bacteria</taxon>
        <taxon>Pseudomonadati</taxon>
        <taxon>Verrucomicrobiota</taxon>
        <taxon>Verrucomicrobiia</taxon>
        <taxon>Verrucomicrobiales</taxon>
        <taxon>Verrucomicrobiaceae</taxon>
        <taxon>Haloferula</taxon>
    </lineage>
</organism>
<feature type="domain" description="Orn/DAP/Arg decarboxylase 2 C-terminal" evidence="11">
    <location>
        <begin position="199"/>
        <end position="401"/>
    </location>
</feature>
<evidence type="ECO:0000313" key="13">
    <source>
        <dbReference type="Proteomes" id="UP001476282"/>
    </source>
</evidence>
<comment type="catalytic activity">
    <reaction evidence="9">
        <text>carboxyspermidine + H(+) = spermidine + CO2</text>
        <dbReference type="Rhea" id="RHEA:34095"/>
        <dbReference type="ChEBI" id="CHEBI:15378"/>
        <dbReference type="ChEBI" id="CHEBI:16526"/>
        <dbReference type="ChEBI" id="CHEBI:57834"/>
        <dbReference type="ChEBI" id="CHEBI:65072"/>
        <dbReference type="EC" id="4.1.1.96"/>
    </reaction>
</comment>
<keyword evidence="4" id="KW-0210">Decarboxylase</keyword>
<sequence length="445" mass="49481">MPAFHNEGPSGVHLEACLPQKSEHSRSFEPVRGYITGVASYVISIAALKRNAAILREVKEAAGCKLVLALKGFSCWKAFPFIREDLDGCCASGLWEARLAREHFGKAVVTYSPGYTAEEIEALLEFTTHLDFNSLSQWFRYRETVMAHPRFKSGELHCGLRVNPQHSTGSTPLYDPCVPGSRLGITADQLEGADLTGLSGLHFHTLCEQDSDDLETTLAELDRRFGHLLRSPQFTYLNMGGGHWITKPFYDRDRLIRLVREAREKYNLEVWLEPGEAAAIHTGVLRSEVIDVFESAGHRLVILDVSATGHMPDVLEMPYRPDVFLAEKEHRRPAGEPTQPAVTFKGETYVAASGPQSSIGSPQSAIPHRLGCPTCLAGDVIGDYAFPRELKPGDILVFDDMAHYTMVKTTTFNGVPHPAIVLQHEDGSLETIREFTYEDFRDRLG</sequence>
<protein>
    <recommendedName>
        <fullName evidence="3">Carboxynorspermidine/carboxyspermidine decarboxylase</fullName>
        <ecNumber evidence="2">4.1.1.96</ecNumber>
    </recommendedName>
</protein>
<dbReference type="NCBIfam" id="TIGR01047">
    <property type="entry name" value="nspC"/>
    <property type="match status" value="1"/>
</dbReference>